<organism evidence="1 2">
    <name type="scientific">Senna tora</name>
    <dbReference type="NCBI Taxonomy" id="362788"/>
    <lineage>
        <taxon>Eukaryota</taxon>
        <taxon>Viridiplantae</taxon>
        <taxon>Streptophyta</taxon>
        <taxon>Embryophyta</taxon>
        <taxon>Tracheophyta</taxon>
        <taxon>Spermatophyta</taxon>
        <taxon>Magnoliopsida</taxon>
        <taxon>eudicotyledons</taxon>
        <taxon>Gunneridae</taxon>
        <taxon>Pentapetalae</taxon>
        <taxon>rosids</taxon>
        <taxon>fabids</taxon>
        <taxon>Fabales</taxon>
        <taxon>Fabaceae</taxon>
        <taxon>Caesalpinioideae</taxon>
        <taxon>Cassia clade</taxon>
        <taxon>Senna</taxon>
    </lineage>
</organism>
<dbReference type="AlphaFoldDB" id="A0A834XEM5"/>
<keyword evidence="2" id="KW-1185">Reference proteome</keyword>
<reference evidence="1" key="1">
    <citation type="submission" date="2020-09" db="EMBL/GenBank/DDBJ databases">
        <title>Genome-Enabled Discovery of Anthraquinone Biosynthesis in Senna tora.</title>
        <authorList>
            <person name="Kang S.-H."/>
            <person name="Pandey R.P."/>
            <person name="Lee C.-M."/>
            <person name="Sim J.-S."/>
            <person name="Jeong J.-T."/>
            <person name="Choi B.-S."/>
            <person name="Jung M."/>
            <person name="Ginzburg D."/>
            <person name="Zhao K."/>
            <person name="Won S.Y."/>
            <person name="Oh T.-J."/>
            <person name="Yu Y."/>
            <person name="Kim N.-H."/>
            <person name="Lee O.R."/>
            <person name="Lee T.-H."/>
            <person name="Bashyal P."/>
            <person name="Kim T.-S."/>
            <person name="Lee W.-H."/>
            <person name="Kawkins C."/>
            <person name="Kim C.-K."/>
            <person name="Kim J.S."/>
            <person name="Ahn B.O."/>
            <person name="Rhee S.Y."/>
            <person name="Sohng J.K."/>
        </authorList>
    </citation>
    <scope>NUCLEOTIDE SEQUENCE</scope>
    <source>
        <tissue evidence="1">Leaf</tissue>
    </source>
</reference>
<gene>
    <name evidence="1" type="ORF">G2W53_004156</name>
</gene>
<evidence type="ECO:0000313" key="1">
    <source>
        <dbReference type="EMBL" id="KAF7841858.1"/>
    </source>
</evidence>
<dbReference type="Proteomes" id="UP000634136">
    <property type="component" value="Unassembled WGS sequence"/>
</dbReference>
<comment type="caution">
    <text evidence="1">The sequence shown here is derived from an EMBL/GenBank/DDBJ whole genome shotgun (WGS) entry which is preliminary data.</text>
</comment>
<accession>A0A834XEM5</accession>
<proteinExistence type="predicted"/>
<sequence length="21" mass="2635">MAIKYIKRLEEKVKMGQRQER</sequence>
<evidence type="ECO:0000313" key="2">
    <source>
        <dbReference type="Proteomes" id="UP000634136"/>
    </source>
</evidence>
<name>A0A834XEM5_9FABA</name>
<dbReference type="EMBL" id="JAAIUW010000002">
    <property type="protein sequence ID" value="KAF7841858.1"/>
    <property type="molecule type" value="Genomic_DNA"/>
</dbReference>
<protein>
    <submittedName>
        <fullName evidence="1">Uncharacterized protein</fullName>
    </submittedName>
</protein>